<dbReference type="AlphaFoldDB" id="A0A9N9AGE0"/>
<keyword evidence="1" id="KW-0539">Nucleus</keyword>
<dbReference type="GO" id="GO:0005634">
    <property type="term" value="C:nucleus"/>
    <property type="evidence" value="ECO:0007669"/>
    <property type="project" value="UniProtKB-UniRule"/>
</dbReference>
<dbReference type="Gene3D" id="1.10.30.10">
    <property type="entry name" value="High mobility group box domain"/>
    <property type="match status" value="1"/>
</dbReference>
<dbReference type="InterPro" id="IPR009071">
    <property type="entry name" value="HMG_box_dom"/>
</dbReference>
<proteinExistence type="predicted"/>
<evidence type="ECO:0000256" key="2">
    <source>
        <dbReference type="SAM" id="MobiDB-lite"/>
    </source>
</evidence>
<dbReference type="SUPFAM" id="SSF47095">
    <property type="entry name" value="HMG-box"/>
    <property type="match status" value="1"/>
</dbReference>
<feature type="DNA-binding region" description="HMG box" evidence="1">
    <location>
        <begin position="36"/>
        <end position="85"/>
    </location>
</feature>
<dbReference type="Pfam" id="PF00505">
    <property type="entry name" value="HMG_box"/>
    <property type="match status" value="1"/>
</dbReference>
<evidence type="ECO:0000313" key="4">
    <source>
        <dbReference type="EMBL" id="CAG8531562.1"/>
    </source>
</evidence>
<protein>
    <submittedName>
        <fullName evidence="4">17950_t:CDS:1</fullName>
    </submittedName>
</protein>
<name>A0A9N9AGE0_9GLOM</name>
<feature type="region of interest" description="Disordered" evidence="2">
    <location>
        <begin position="121"/>
        <end position="164"/>
    </location>
</feature>
<dbReference type="PROSITE" id="PS50118">
    <property type="entry name" value="HMG_BOX_2"/>
    <property type="match status" value="1"/>
</dbReference>
<dbReference type="InterPro" id="IPR036910">
    <property type="entry name" value="HMG_box_dom_sf"/>
</dbReference>
<dbReference type="Proteomes" id="UP000789342">
    <property type="component" value="Unassembled WGS sequence"/>
</dbReference>
<keyword evidence="5" id="KW-1185">Reference proteome</keyword>
<feature type="domain" description="HMG box" evidence="3">
    <location>
        <begin position="36"/>
        <end position="85"/>
    </location>
</feature>
<comment type="caution">
    <text evidence="4">The sequence shown here is derived from an EMBL/GenBank/DDBJ whole genome shotgun (WGS) entry which is preliminary data.</text>
</comment>
<sequence>MIENNKQIDNITIELPFPPSVDLINLISKKSPGKIPARSPNAFIIYRKIFVETARQNGYNLSMTEISTMASKRWASESDEVKAKYKIIASDALAIRNDVFPKHGKRKRKDRWNLVTFDQPSSEEINERRKARRKALKKKSAKTSLPKSNSLSSPDNPENSMNDYSAQSLTSTMEAPPLDVSRVMLDEMELAARYAEPEVLSDEQNHVHTAMFSDHTVVYSDANATIFPNEINSIFPREQNQMDAVNSAITSNEQFHIDHTYNFPIIAPLTDDFLSQFLIANDVCVTRTPNFEQYASSISSTDDILQSPSSTPYISDIYVHASPSINMMSFL</sequence>
<evidence type="ECO:0000256" key="1">
    <source>
        <dbReference type="PROSITE-ProRule" id="PRU00267"/>
    </source>
</evidence>
<dbReference type="GO" id="GO:0003677">
    <property type="term" value="F:DNA binding"/>
    <property type="evidence" value="ECO:0007669"/>
    <property type="project" value="UniProtKB-UniRule"/>
</dbReference>
<dbReference type="OrthoDB" id="6247875at2759"/>
<evidence type="ECO:0000313" key="5">
    <source>
        <dbReference type="Proteomes" id="UP000789342"/>
    </source>
</evidence>
<keyword evidence="1" id="KW-0238">DNA-binding</keyword>
<feature type="compositionally biased region" description="Basic residues" evidence="2">
    <location>
        <begin position="129"/>
        <end position="141"/>
    </location>
</feature>
<accession>A0A9N9AGE0</accession>
<organism evidence="4 5">
    <name type="scientific">Acaulospora morrowiae</name>
    <dbReference type="NCBI Taxonomy" id="94023"/>
    <lineage>
        <taxon>Eukaryota</taxon>
        <taxon>Fungi</taxon>
        <taxon>Fungi incertae sedis</taxon>
        <taxon>Mucoromycota</taxon>
        <taxon>Glomeromycotina</taxon>
        <taxon>Glomeromycetes</taxon>
        <taxon>Diversisporales</taxon>
        <taxon>Acaulosporaceae</taxon>
        <taxon>Acaulospora</taxon>
    </lineage>
</organism>
<dbReference type="EMBL" id="CAJVPV010002622">
    <property type="protein sequence ID" value="CAG8531562.1"/>
    <property type="molecule type" value="Genomic_DNA"/>
</dbReference>
<feature type="compositionally biased region" description="Polar residues" evidence="2">
    <location>
        <begin position="149"/>
        <end position="164"/>
    </location>
</feature>
<evidence type="ECO:0000259" key="3">
    <source>
        <dbReference type="PROSITE" id="PS50118"/>
    </source>
</evidence>
<gene>
    <name evidence="4" type="ORF">AMORRO_LOCUS4696</name>
</gene>
<reference evidence="4" key="1">
    <citation type="submission" date="2021-06" db="EMBL/GenBank/DDBJ databases">
        <authorList>
            <person name="Kallberg Y."/>
            <person name="Tangrot J."/>
            <person name="Rosling A."/>
        </authorList>
    </citation>
    <scope>NUCLEOTIDE SEQUENCE</scope>
    <source>
        <strain evidence="4">CL551</strain>
    </source>
</reference>